<comment type="caution">
    <text evidence="1">The sequence shown here is derived from an EMBL/GenBank/DDBJ whole genome shotgun (WGS) entry which is preliminary data.</text>
</comment>
<dbReference type="RefSeq" id="WP_062620254.1">
    <property type="nucleotide sequence ID" value="NZ_JRWG01000002.1"/>
</dbReference>
<dbReference type="Proteomes" id="UP000070138">
    <property type="component" value="Unassembled WGS sequence"/>
</dbReference>
<protein>
    <submittedName>
        <fullName evidence="1">Uncharacterized protein</fullName>
    </submittedName>
</protein>
<evidence type="ECO:0000313" key="2">
    <source>
        <dbReference type="Proteomes" id="UP000070138"/>
    </source>
</evidence>
<evidence type="ECO:0000313" key="1">
    <source>
        <dbReference type="EMBL" id="KXO00599.1"/>
    </source>
</evidence>
<gene>
    <name evidence="1" type="ORF">LS48_04195</name>
</gene>
<name>A0A137RK90_9FLAO</name>
<sequence length="251" mass="28576">MAAKTIDEVIARLDNIIELECANSSCMAYFPILYRKVTVRIKEGILNNEFENNPRMEKLDVLFANRYIEAYECLGNNKPFTKSWKKAFEAAKKGNLLIMQHLLLGINAHINLDLGIAVAETVGDDGELMDFENDFNKINAILGSMIADVEAKIISVSPLFGLLDRFGKGREDKLVSFSINVARDGAWLFANQYHFSHNKNEELKTRDTIIATLADKLIHQKSWVLKYLVKTIYFFEKKDVPQIVAVLKQEN</sequence>
<dbReference type="AlphaFoldDB" id="A0A137RK90"/>
<dbReference type="InterPro" id="IPR046037">
    <property type="entry name" value="DUF5995"/>
</dbReference>
<dbReference type="PATRIC" id="fig|1548749.3.peg.888"/>
<reference evidence="2" key="1">
    <citation type="submission" date="2014-10" db="EMBL/GenBank/DDBJ databases">
        <title>Genome sequencing of Vitellibacter sp. D-24.</title>
        <authorList>
            <person name="Thevarajoo S."/>
            <person name="Selvaratnam C."/>
            <person name="Goh K.M."/>
            <person name="Chong C.S."/>
        </authorList>
    </citation>
    <scope>NUCLEOTIDE SEQUENCE [LARGE SCALE GENOMIC DNA]</scope>
    <source>
        <strain evidence="2">D-24</strain>
    </source>
</reference>
<dbReference type="STRING" id="1548749.LS48_04195"/>
<reference evidence="1 2" key="2">
    <citation type="journal article" date="2016" name="Int. J. Syst. Evol. Microbiol.">
        <title>Vitellibacter aquimaris sp. nov., a marine bacterium isolated from seawater.</title>
        <authorList>
            <person name="Thevarajoo S."/>
            <person name="Selvaratnam C."/>
            <person name="Goh K.M."/>
            <person name="Hong K.W."/>
            <person name="Chan X.Y."/>
            <person name="Chan K.G."/>
            <person name="Chong C.S."/>
        </authorList>
    </citation>
    <scope>NUCLEOTIDE SEQUENCE [LARGE SCALE GENOMIC DNA]</scope>
    <source>
        <strain evidence="1 2">D-24</strain>
    </source>
</reference>
<keyword evidence="2" id="KW-1185">Reference proteome</keyword>
<accession>A0A137RK90</accession>
<dbReference type="Pfam" id="PF19458">
    <property type="entry name" value="DUF5995"/>
    <property type="match status" value="1"/>
</dbReference>
<proteinExistence type="predicted"/>
<organism evidence="1 2">
    <name type="scientific">Aequorivita aquimaris</name>
    <dbReference type="NCBI Taxonomy" id="1548749"/>
    <lineage>
        <taxon>Bacteria</taxon>
        <taxon>Pseudomonadati</taxon>
        <taxon>Bacteroidota</taxon>
        <taxon>Flavobacteriia</taxon>
        <taxon>Flavobacteriales</taxon>
        <taxon>Flavobacteriaceae</taxon>
        <taxon>Aequorivita</taxon>
    </lineage>
</organism>
<dbReference type="OrthoDB" id="583431at2"/>
<dbReference type="EMBL" id="JRWG01000002">
    <property type="protein sequence ID" value="KXO00599.1"/>
    <property type="molecule type" value="Genomic_DNA"/>
</dbReference>